<gene>
    <name evidence="1" type="ORF">FWK35_00032195</name>
</gene>
<organism evidence="1 2">
    <name type="scientific">Aphis craccivora</name>
    <name type="common">Cowpea aphid</name>
    <dbReference type="NCBI Taxonomy" id="307492"/>
    <lineage>
        <taxon>Eukaryota</taxon>
        <taxon>Metazoa</taxon>
        <taxon>Ecdysozoa</taxon>
        <taxon>Arthropoda</taxon>
        <taxon>Hexapoda</taxon>
        <taxon>Insecta</taxon>
        <taxon>Pterygota</taxon>
        <taxon>Neoptera</taxon>
        <taxon>Paraneoptera</taxon>
        <taxon>Hemiptera</taxon>
        <taxon>Sternorrhyncha</taxon>
        <taxon>Aphidomorpha</taxon>
        <taxon>Aphidoidea</taxon>
        <taxon>Aphididae</taxon>
        <taxon>Aphidini</taxon>
        <taxon>Aphis</taxon>
        <taxon>Aphis</taxon>
    </lineage>
</organism>
<dbReference type="AlphaFoldDB" id="A0A6G0XNE9"/>
<evidence type="ECO:0008006" key="3">
    <source>
        <dbReference type="Google" id="ProtNLM"/>
    </source>
</evidence>
<sequence length="137" mass="16080">MHLWACGTSKKEAVTYPYLLEKKLFELLLIIWKKVTNLALFVLSNFKSNKTVANYKFATLLQKITQRYVDTCFKCFFGLLLLPSDQIQYGFTELMSICPTDITYFSDCVLNNYIIEDAKFPPSLWAKELTDEHRTYY</sequence>
<dbReference type="OrthoDB" id="6618499at2759"/>
<name>A0A6G0XNE9_APHCR</name>
<keyword evidence="2" id="KW-1185">Reference proteome</keyword>
<accession>A0A6G0XNE9</accession>
<evidence type="ECO:0000313" key="2">
    <source>
        <dbReference type="Proteomes" id="UP000478052"/>
    </source>
</evidence>
<evidence type="ECO:0000313" key="1">
    <source>
        <dbReference type="EMBL" id="KAF0741768.1"/>
    </source>
</evidence>
<comment type="caution">
    <text evidence="1">The sequence shown here is derived from an EMBL/GenBank/DDBJ whole genome shotgun (WGS) entry which is preliminary data.</text>
</comment>
<dbReference type="EMBL" id="VUJU01007699">
    <property type="protein sequence ID" value="KAF0741768.1"/>
    <property type="molecule type" value="Genomic_DNA"/>
</dbReference>
<dbReference type="Proteomes" id="UP000478052">
    <property type="component" value="Unassembled WGS sequence"/>
</dbReference>
<proteinExistence type="predicted"/>
<protein>
    <recommendedName>
        <fullName evidence="3">MULE domain-containing protein</fullName>
    </recommendedName>
</protein>
<reference evidence="1 2" key="1">
    <citation type="submission" date="2019-08" db="EMBL/GenBank/DDBJ databases">
        <title>Whole genome of Aphis craccivora.</title>
        <authorList>
            <person name="Voronova N.V."/>
            <person name="Shulinski R.S."/>
            <person name="Bandarenka Y.V."/>
            <person name="Zhorov D.G."/>
            <person name="Warner D."/>
        </authorList>
    </citation>
    <scope>NUCLEOTIDE SEQUENCE [LARGE SCALE GENOMIC DNA]</scope>
    <source>
        <strain evidence="1">180601</strain>
        <tissue evidence="1">Whole Body</tissue>
    </source>
</reference>